<dbReference type="PANTHER" id="PTHR42788">
    <property type="entry name" value="TAURINE IMPORT ATP-BINDING PROTEIN-RELATED"/>
    <property type="match status" value="1"/>
</dbReference>
<dbReference type="PANTHER" id="PTHR42788:SF13">
    <property type="entry name" value="ALIPHATIC SULFONATES IMPORT ATP-BINDING PROTEIN SSUB"/>
    <property type="match status" value="1"/>
</dbReference>
<keyword evidence="3 6" id="KW-0067">ATP-binding</keyword>
<evidence type="ECO:0000313" key="7">
    <source>
        <dbReference type="Proteomes" id="UP000807825"/>
    </source>
</evidence>
<name>A0A9D6Z2G7_9BACT</name>
<dbReference type="CDD" id="cd03293">
    <property type="entry name" value="ABC_NrtD_SsuB_transporters"/>
    <property type="match status" value="1"/>
</dbReference>
<dbReference type="AlphaFoldDB" id="A0A9D6Z2G7"/>
<evidence type="ECO:0000313" key="6">
    <source>
        <dbReference type="EMBL" id="MBI5248759.1"/>
    </source>
</evidence>
<evidence type="ECO:0000256" key="2">
    <source>
        <dbReference type="ARBA" id="ARBA00022741"/>
    </source>
</evidence>
<comment type="caution">
    <text evidence="6">The sequence shown here is derived from an EMBL/GenBank/DDBJ whole genome shotgun (WGS) entry which is preliminary data.</text>
</comment>
<proteinExistence type="predicted"/>
<keyword evidence="2" id="KW-0547">Nucleotide-binding</keyword>
<dbReference type="PROSITE" id="PS50893">
    <property type="entry name" value="ABC_TRANSPORTER_2"/>
    <property type="match status" value="1"/>
</dbReference>
<evidence type="ECO:0000256" key="3">
    <source>
        <dbReference type="ARBA" id="ARBA00022840"/>
    </source>
</evidence>
<dbReference type="SUPFAM" id="SSF52540">
    <property type="entry name" value="P-loop containing nucleoside triphosphate hydrolases"/>
    <property type="match status" value="1"/>
</dbReference>
<dbReference type="Gene3D" id="3.40.50.300">
    <property type="entry name" value="P-loop containing nucleotide triphosphate hydrolases"/>
    <property type="match status" value="1"/>
</dbReference>
<evidence type="ECO:0000256" key="1">
    <source>
        <dbReference type="ARBA" id="ARBA00022448"/>
    </source>
</evidence>
<dbReference type="SMART" id="SM00382">
    <property type="entry name" value="AAA"/>
    <property type="match status" value="1"/>
</dbReference>
<accession>A0A9D6Z2G7</accession>
<reference evidence="6" key="1">
    <citation type="submission" date="2020-07" db="EMBL/GenBank/DDBJ databases">
        <title>Huge and variable diversity of episymbiotic CPR bacteria and DPANN archaea in groundwater ecosystems.</title>
        <authorList>
            <person name="He C.Y."/>
            <person name="Keren R."/>
            <person name="Whittaker M."/>
            <person name="Farag I.F."/>
            <person name="Doudna J."/>
            <person name="Cate J.H.D."/>
            <person name="Banfield J.F."/>
        </authorList>
    </citation>
    <scope>NUCLEOTIDE SEQUENCE</scope>
    <source>
        <strain evidence="6">NC_groundwater_1664_Pr3_B-0.1um_52_9</strain>
    </source>
</reference>
<keyword evidence="1" id="KW-0813">Transport</keyword>
<dbReference type="GO" id="GO:0005524">
    <property type="term" value="F:ATP binding"/>
    <property type="evidence" value="ECO:0007669"/>
    <property type="project" value="UniProtKB-KW"/>
</dbReference>
<dbReference type="EMBL" id="JACRDE010000136">
    <property type="protein sequence ID" value="MBI5248759.1"/>
    <property type="molecule type" value="Genomic_DNA"/>
</dbReference>
<dbReference type="Proteomes" id="UP000807825">
    <property type="component" value="Unassembled WGS sequence"/>
</dbReference>
<protein>
    <submittedName>
        <fullName evidence="6">ABC transporter ATP-binding protein</fullName>
    </submittedName>
</protein>
<feature type="region of interest" description="Disordered" evidence="4">
    <location>
        <begin position="293"/>
        <end position="312"/>
    </location>
</feature>
<dbReference type="Pfam" id="PF00005">
    <property type="entry name" value="ABC_tran"/>
    <property type="match status" value="1"/>
</dbReference>
<dbReference type="InterPro" id="IPR017871">
    <property type="entry name" value="ABC_transporter-like_CS"/>
</dbReference>
<dbReference type="GO" id="GO:0016887">
    <property type="term" value="F:ATP hydrolysis activity"/>
    <property type="evidence" value="ECO:0007669"/>
    <property type="project" value="InterPro"/>
</dbReference>
<feature type="domain" description="ABC transporter" evidence="5">
    <location>
        <begin position="11"/>
        <end position="242"/>
    </location>
</feature>
<dbReference type="InterPro" id="IPR003439">
    <property type="entry name" value="ABC_transporter-like_ATP-bd"/>
</dbReference>
<dbReference type="InterPro" id="IPR050166">
    <property type="entry name" value="ABC_transporter_ATP-bind"/>
</dbReference>
<dbReference type="InterPro" id="IPR003593">
    <property type="entry name" value="AAA+_ATPase"/>
</dbReference>
<dbReference type="InterPro" id="IPR027417">
    <property type="entry name" value="P-loop_NTPase"/>
</dbReference>
<organism evidence="6 7">
    <name type="scientific">Desulfomonile tiedjei</name>
    <dbReference type="NCBI Taxonomy" id="2358"/>
    <lineage>
        <taxon>Bacteria</taxon>
        <taxon>Pseudomonadati</taxon>
        <taxon>Thermodesulfobacteriota</taxon>
        <taxon>Desulfomonilia</taxon>
        <taxon>Desulfomonilales</taxon>
        <taxon>Desulfomonilaceae</taxon>
        <taxon>Desulfomonile</taxon>
    </lineage>
</organism>
<evidence type="ECO:0000259" key="5">
    <source>
        <dbReference type="PROSITE" id="PS50893"/>
    </source>
</evidence>
<evidence type="ECO:0000256" key="4">
    <source>
        <dbReference type="SAM" id="MobiDB-lite"/>
    </source>
</evidence>
<dbReference type="PROSITE" id="PS00211">
    <property type="entry name" value="ABC_TRANSPORTER_1"/>
    <property type="match status" value="1"/>
</dbReference>
<sequence>MTNKIPHNNLLLMTDVYKAYGEKVVLDNIDLSVAAGELCTVVGPSGCGKSTLLRLILGQERATRGEIYVDGNPVGYPDPQRGIVYQKYSLFPHLSVLENVMLGKNFTTGLPDRILHRKRIQEEAVYYLEKVDLAEHYQKYPHELSGGMQQRVAIAQALIMKPRIILMDEPFGALDPGTRERMQVFVLQLWEEFDMTVFFVTHDLEEAVYLGTRILVLSQYYSDGRDEETCSRGAKIVADYPLARRAESTMVKATSEFGDLIQTIRREGFDPDYRQHVTDFDLKHPDAFQTLTEEEMRPNHVAANTDRHSKTE</sequence>
<gene>
    <name evidence="6" type="ORF">HY912_04630</name>
</gene>